<dbReference type="OrthoDB" id="2313113at2759"/>
<dbReference type="AlphaFoldDB" id="A0A015JLZ3"/>
<sequence>MTLSPIKSSITIKEPPLVIAPRPIVLNTDCFEDNTIVVRIIRVNYTDPPRICVEEYLSIRIIYPIGTVKGFDLSSDTLNIQPFNFCFLPKANPLRFYSVRKNFLLMAYAKLKM</sequence>
<comment type="caution">
    <text evidence="1">The sequence shown here is derived from an EMBL/GenBank/DDBJ whole genome shotgun (WGS) entry which is preliminary data.</text>
</comment>
<proteinExistence type="predicted"/>
<protein>
    <submittedName>
        <fullName evidence="1">Uncharacterized protein</fullName>
    </submittedName>
</protein>
<dbReference type="STRING" id="1432141.A0A015JLZ3"/>
<dbReference type="HOGENOM" id="CLU_2134922_0_0_1"/>
<keyword evidence="2" id="KW-1185">Reference proteome</keyword>
<accession>A0A015JLZ3</accession>
<name>A0A015JLZ3_RHIIW</name>
<dbReference type="EMBL" id="JEMT01027916">
    <property type="protein sequence ID" value="EXX55974.1"/>
    <property type="molecule type" value="Genomic_DNA"/>
</dbReference>
<evidence type="ECO:0000313" key="2">
    <source>
        <dbReference type="Proteomes" id="UP000022910"/>
    </source>
</evidence>
<dbReference type="Proteomes" id="UP000022910">
    <property type="component" value="Unassembled WGS sequence"/>
</dbReference>
<reference evidence="1 2" key="1">
    <citation type="submission" date="2014-02" db="EMBL/GenBank/DDBJ databases">
        <title>Single nucleus genome sequencing reveals high similarity among nuclei of an endomycorrhizal fungus.</title>
        <authorList>
            <person name="Lin K."/>
            <person name="Geurts R."/>
            <person name="Zhang Z."/>
            <person name="Limpens E."/>
            <person name="Saunders D.G."/>
            <person name="Mu D."/>
            <person name="Pang E."/>
            <person name="Cao H."/>
            <person name="Cha H."/>
            <person name="Lin T."/>
            <person name="Zhou Q."/>
            <person name="Shang Y."/>
            <person name="Li Y."/>
            <person name="Ivanov S."/>
            <person name="Sharma T."/>
            <person name="Velzen R.V."/>
            <person name="Ruijter N.D."/>
            <person name="Aanen D.K."/>
            <person name="Win J."/>
            <person name="Kamoun S."/>
            <person name="Bisseling T."/>
            <person name="Huang S."/>
        </authorList>
    </citation>
    <scope>NUCLEOTIDE SEQUENCE [LARGE SCALE GENOMIC DNA]</scope>
    <source>
        <strain evidence="2">DAOM197198w</strain>
    </source>
</reference>
<evidence type="ECO:0000313" key="1">
    <source>
        <dbReference type="EMBL" id="EXX55974.1"/>
    </source>
</evidence>
<gene>
    <name evidence="1" type="ORF">RirG_220530</name>
</gene>
<organism evidence="1 2">
    <name type="scientific">Rhizophagus irregularis (strain DAOM 197198w)</name>
    <name type="common">Glomus intraradices</name>
    <dbReference type="NCBI Taxonomy" id="1432141"/>
    <lineage>
        <taxon>Eukaryota</taxon>
        <taxon>Fungi</taxon>
        <taxon>Fungi incertae sedis</taxon>
        <taxon>Mucoromycota</taxon>
        <taxon>Glomeromycotina</taxon>
        <taxon>Glomeromycetes</taxon>
        <taxon>Glomerales</taxon>
        <taxon>Glomeraceae</taxon>
        <taxon>Rhizophagus</taxon>
    </lineage>
</organism>